<dbReference type="PRINTS" id="PR00260">
    <property type="entry name" value="CHEMTRNSDUCR"/>
</dbReference>
<dbReference type="PROSITE" id="PS50111">
    <property type="entry name" value="CHEMOTAXIS_TRANSDUC_2"/>
    <property type="match status" value="1"/>
</dbReference>
<dbReference type="Pfam" id="PF00015">
    <property type="entry name" value="MCPsignal"/>
    <property type="match status" value="1"/>
</dbReference>
<comment type="similarity">
    <text evidence="6">Belongs to the methyl-accepting chemotaxis (MCP) protein family.</text>
</comment>
<reference evidence="10" key="1">
    <citation type="submission" date="2018-06" db="EMBL/GenBank/DDBJ databases">
        <authorList>
            <person name="Zhirakovskaya E."/>
        </authorList>
    </citation>
    <scope>NUCLEOTIDE SEQUENCE</scope>
</reference>
<sequence length="539" mass="57869">MMWFNSISIRIKILLIVFISIIGFAGTLFFNYMVTKENAHRMQNVKEVYYPTLERVDSNLVRLDKIKETLNSAVVAAEIDLLDDSDELAQQTQAAFTEISQLDSETAAGIKNINNLFVKYYSVAKQLTSGMIEGTLQAQDTKQSAENMRNALSEYSRSLEYFRNASYDRFTNSISEANEASKTALEIGLAISVLVAAFVGIVGFIISTMIERNILTVVKTLDEISKGEGDLTQRLESNGDDEIGQLVNSFNAFMGKLQNIISQVAASTIQLSTAAEEMAAISEESTGSSAEQHRETEQVASAMNQMTATVLEVARNAEQAALAANDASAEATKGHTVVGETISTINALAGEVEKASDVILQLEKDSGNIGAILDVIRGISEQTNLLALNAAIEAARAGEQGRGFAVVADEVRTLASRTQESTQEIQSMIENLQSGTAQAVSVMESGRKQAHSSVSSASRAGDTLGSISSAVVTISEMNTQIATAAEQQTAVAEEINRNIVNISQLSEHVNSSSKMTATASEELSNLSINLQGLVGQFKV</sequence>
<evidence type="ECO:0000256" key="6">
    <source>
        <dbReference type="ARBA" id="ARBA00029447"/>
    </source>
</evidence>
<feature type="transmembrane region" description="Helical" evidence="7">
    <location>
        <begin position="12"/>
        <end position="34"/>
    </location>
</feature>
<name>A0A3B0XDJ6_9ZZZZ</name>
<evidence type="ECO:0000256" key="1">
    <source>
        <dbReference type="ARBA" id="ARBA00004141"/>
    </source>
</evidence>
<evidence type="ECO:0000256" key="4">
    <source>
        <dbReference type="ARBA" id="ARBA00023136"/>
    </source>
</evidence>
<dbReference type="InterPro" id="IPR003660">
    <property type="entry name" value="HAMP_dom"/>
</dbReference>
<keyword evidence="2 7" id="KW-0812">Transmembrane</keyword>
<evidence type="ECO:0000259" key="8">
    <source>
        <dbReference type="PROSITE" id="PS50111"/>
    </source>
</evidence>
<dbReference type="GO" id="GO:0004888">
    <property type="term" value="F:transmembrane signaling receptor activity"/>
    <property type="evidence" value="ECO:0007669"/>
    <property type="project" value="InterPro"/>
</dbReference>
<dbReference type="PANTHER" id="PTHR32089">
    <property type="entry name" value="METHYL-ACCEPTING CHEMOTAXIS PROTEIN MCPB"/>
    <property type="match status" value="1"/>
</dbReference>
<accession>A0A3B0XDJ6</accession>
<dbReference type="AlphaFoldDB" id="A0A3B0XDJ6"/>
<dbReference type="PROSITE" id="PS50885">
    <property type="entry name" value="HAMP"/>
    <property type="match status" value="1"/>
</dbReference>
<gene>
    <name evidence="10" type="ORF">MNBD_GAMMA08-618</name>
</gene>
<dbReference type="CDD" id="cd11386">
    <property type="entry name" value="MCP_signal"/>
    <property type="match status" value="1"/>
</dbReference>
<feature type="transmembrane region" description="Helical" evidence="7">
    <location>
        <begin position="187"/>
        <end position="210"/>
    </location>
</feature>
<dbReference type="GO" id="GO:0007165">
    <property type="term" value="P:signal transduction"/>
    <property type="evidence" value="ECO:0007669"/>
    <property type="project" value="UniProtKB-KW"/>
</dbReference>
<dbReference type="PANTHER" id="PTHR32089:SF119">
    <property type="entry name" value="METHYL-ACCEPTING CHEMOTAXIS PROTEIN CTPL"/>
    <property type="match status" value="1"/>
</dbReference>
<proteinExistence type="inferred from homology"/>
<evidence type="ECO:0000256" key="5">
    <source>
        <dbReference type="ARBA" id="ARBA00023224"/>
    </source>
</evidence>
<dbReference type="SUPFAM" id="SSF58104">
    <property type="entry name" value="Methyl-accepting chemotaxis protein (MCP) signaling domain"/>
    <property type="match status" value="1"/>
</dbReference>
<dbReference type="InterPro" id="IPR004089">
    <property type="entry name" value="MCPsignal_dom"/>
</dbReference>
<evidence type="ECO:0000256" key="7">
    <source>
        <dbReference type="SAM" id="Phobius"/>
    </source>
</evidence>
<keyword evidence="3 7" id="KW-1133">Transmembrane helix</keyword>
<organism evidence="10">
    <name type="scientific">hydrothermal vent metagenome</name>
    <dbReference type="NCBI Taxonomy" id="652676"/>
    <lineage>
        <taxon>unclassified sequences</taxon>
        <taxon>metagenomes</taxon>
        <taxon>ecological metagenomes</taxon>
    </lineage>
</organism>
<dbReference type="GO" id="GO:0006935">
    <property type="term" value="P:chemotaxis"/>
    <property type="evidence" value="ECO:0007669"/>
    <property type="project" value="InterPro"/>
</dbReference>
<dbReference type="Gene3D" id="1.10.287.950">
    <property type="entry name" value="Methyl-accepting chemotaxis protein"/>
    <property type="match status" value="1"/>
</dbReference>
<evidence type="ECO:0000256" key="2">
    <source>
        <dbReference type="ARBA" id="ARBA00022692"/>
    </source>
</evidence>
<feature type="domain" description="HAMP" evidence="9">
    <location>
        <begin position="208"/>
        <end position="262"/>
    </location>
</feature>
<protein>
    <submittedName>
        <fullName evidence="10">Methyl-accepting chemotaxis sensor/transducer protein</fullName>
    </submittedName>
</protein>
<dbReference type="SMART" id="SM00283">
    <property type="entry name" value="MA"/>
    <property type="match status" value="1"/>
</dbReference>
<dbReference type="SMART" id="SM00304">
    <property type="entry name" value="HAMP"/>
    <property type="match status" value="1"/>
</dbReference>
<evidence type="ECO:0000256" key="3">
    <source>
        <dbReference type="ARBA" id="ARBA00022989"/>
    </source>
</evidence>
<comment type="subcellular location">
    <subcellularLocation>
        <location evidence="1">Membrane</location>
        <topology evidence="1">Multi-pass membrane protein</topology>
    </subcellularLocation>
</comment>
<dbReference type="EMBL" id="UOFH01000185">
    <property type="protein sequence ID" value="VAW61522.1"/>
    <property type="molecule type" value="Genomic_DNA"/>
</dbReference>
<dbReference type="FunFam" id="1.10.287.950:FF:000001">
    <property type="entry name" value="Methyl-accepting chemotaxis sensory transducer"/>
    <property type="match status" value="1"/>
</dbReference>
<feature type="domain" description="Methyl-accepting transducer" evidence="8">
    <location>
        <begin position="267"/>
        <end position="503"/>
    </location>
</feature>
<dbReference type="GO" id="GO:0016020">
    <property type="term" value="C:membrane"/>
    <property type="evidence" value="ECO:0007669"/>
    <property type="project" value="UniProtKB-SubCell"/>
</dbReference>
<keyword evidence="4 7" id="KW-0472">Membrane</keyword>
<dbReference type="InterPro" id="IPR004090">
    <property type="entry name" value="Chemotax_Me-accpt_rcpt"/>
</dbReference>
<dbReference type="Pfam" id="PF00672">
    <property type="entry name" value="HAMP"/>
    <property type="match status" value="1"/>
</dbReference>
<evidence type="ECO:0000313" key="10">
    <source>
        <dbReference type="EMBL" id="VAW61522.1"/>
    </source>
</evidence>
<evidence type="ECO:0000259" key="9">
    <source>
        <dbReference type="PROSITE" id="PS50885"/>
    </source>
</evidence>
<dbReference type="CDD" id="cd06225">
    <property type="entry name" value="HAMP"/>
    <property type="match status" value="1"/>
</dbReference>
<keyword evidence="5" id="KW-0807">Transducer</keyword>